<keyword evidence="2" id="KW-1185">Reference proteome</keyword>
<evidence type="ECO:0000313" key="1">
    <source>
        <dbReference type="EMBL" id="KLU04705.1"/>
    </source>
</evidence>
<dbReference type="PATRIC" id="fig|595434.4.peg.3172"/>
<gene>
    <name evidence="1" type="ORF">RISK_003327</name>
</gene>
<reference evidence="1" key="1">
    <citation type="submission" date="2015-05" db="EMBL/GenBank/DDBJ databases">
        <title>Permanent draft genome of Rhodopirellula islandicus K833.</title>
        <authorList>
            <person name="Kizina J."/>
            <person name="Richter M."/>
            <person name="Glockner F.O."/>
            <person name="Harder J."/>
        </authorList>
    </citation>
    <scope>NUCLEOTIDE SEQUENCE [LARGE SCALE GENOMIC DNA]</scope>
    <source>
        <strain evidence="1">K833</strain>
    </source>
</reference>
<sequence>MLIDEDLPMNFLCHAIPYLEHPVMAVSTGIPDFLSVIDRKIRARGRLAAPFVDDADPVLQQVARGVLAHVDDDHWFHGGETFARMNLEFAVQLRDLLPGDAGFRPSFVGHILIEMLLDSNLIEDRPEIGERYYALFEEVPLDEISLAVQKITGKSTDKIPSTLQRFASTRFLYDYLNDDTLLMRLNQVMARVGLLALPTAVRDWLPKARREVRLHHARLLAPGGRPMAYPELTLASPANPADAKPR</sequence>
<organism evidence="1 2">
    <name type="scientific">Rhodopirellula islandica</name>
    <dbReference type="NCBI Taxonomy" id="595434"/>
    <lineage>
        <taxon>Bacteria</taxon>
        <taxon>Pseudomonadati</taxon>
        <taxon>Planctomycetota</taxon>
        <taxon>Planctomycetia</taxon>
        <taxon>Pirellulales</taxon>
        <taxon>Pirellulaceae</taxon>
        <taxon>Rhodopirellula</taxon>
    </lineage>
</organism>
<accession>A0A0J1BDU1</accession>
<protein>
    <submittedName>
        <fullName evidence="1">Uncharacterized protein</fullName>
    </submittedName>
</protein>
<comment type="caution">
    <text evidence="1">The sequence shown here is derived from an EMBL/GenBank/DDBJ whole genome shotgun (WGS) entry which is preliminary data.</text>
</comment>
<dbReference type="STRING" id="595434.RISK_003327"/>
<name>A0A0J1BDU1_RHOIS</name>
<dbReference type="Proteomes" id="UP000036367">
    <property type="component" value="Unassembled WGS sequence"/>
</dbReference>
<proteinExistence type="predicted"/>
<dbReference type="AlphaFoldDB" id="A0A0J1BDU1"/>
<evidence type="ECO:0000313" key="2">
    <source>
        <dbReference type="Proteomes" id="UP000036367"/>
    </source>
</evidence>
<dbReference type="EMBL" id="LECT01000026">
    <property type="protein sequence ID" value="KLU04705.1"/>
    <property type="molecule type" value="Genomic_DNA"/>
</dbReference>